<evidence type="ECO:0000256" key="5">
    <source>
        <dbReference type="ARBA" id="ARBA00022927"/>
    </source>
</evidence>
<keyword evidence="15" id="KW-1185">Reference proteome</keyword>
<organism evidence="14 15">
    <name type="scientific">Pseudohongiella acticola</name>
    <dbReference type="NCBI Taxonomy" id="1524254"/>
    <lineage>
        <taxon>Bacteria</taxon>
        <taxon>Pseudomonadati</taxon>
        <taxon>Pseudomonadota</taxon>
        <taxon>Gammaproteobacteria</taxon>
        <taxon>Pseudomonadales</taxon>
        <taxon>Pseudohongiellaceae</taxon>
        <taxon>Pseudohongiella</taxon>
    </lineage>
</organism>
<dbReference type="AlphaFoldDB" id="A0A1E8CIX3"/>
<evidence type="ECO:0000256" key="6">
    <source>
        <dbReference type="ARBA" id="ARBA00022989"/>
    </source>
</evidence>
<dbReference type="NCBIfam" id="TIGR00916">
    <property type="entry name" value="2A0604s01"/>
    <property type="match status" value="1"/>
</dbReference>
<keyword evidence="2 9" id="KW-0813">Transport</keyword>
<evidence type="ECO:0000256" key="4">
    <source>
        <dbReference type="ARBA" id="ARBA00022692"/>
    </source>
</evidence>
<dbReference type="InterPro" id="IPR022646">
    <property type="entry name" value="SecD/SecF_CS"/>
</dbReference>
<evidence type="ECO:0000256" key="2">
    <source>
        <dbReference type="ARBA" id="ARBA00022448"/>
    </source>
</evidence>
<evidence type="ECO:0000259" key="10">
    <source>
        <dbReference type="Pfam" id="PF02355"/>
    </source>
</evidence>
<evidence type="ECO:0000259" key="13">
    <source>
        <dbReference type="Pfam" id="PF22599"/>
    </source>
</evidence>
<dbReference type="InterPro" id="IPR005791">
    <property type="entry name" value="SecD"/>
</dbReference>
<dbReference type="FunFam" id="1.20.1640.10:FF:000004">
    <property type="entry name" value="Protein translocase subunit SecD"/>
    <property type="match status" value="1"/>
</dbReference>
<dbReference type="RefSeq" id="WP_070115962.1">
    <property type="nucleotide sequence ID" value="NZ_CAXATG010000007.1"/>
</dbReference>
<keyword evidence="8 9" id="KW-0472">Membrane</keyword>
<dbReference type="GO" id="GO:0065002">
    <property type="term" value="P:intracellular protein transmembrane transport"/>
    <property type="evidence" value="ECO:0007669"/>
    <property type="project" value="UniProtKB-UniRule"/>
</dbReference>
<keyword evidence="3 9" id="KW-1003">Cell membrane</keyword>
<dbReference type="Gene3D" id="3.30.1360.200">
    <property type="match status" value="1"/>
</dbReference>
<dbReference type="GO" id="GO:0006605">
    <property type="term" value="P:protein targeting"/>
    <property type="evidence" value="ECO:0007669"/>
    <property type="project" value="UniProtKB-UniRule"/>
</dbReference>
<accession>A0A1E8CIX3</accession>
<dbReference type="Pfam" id="PF02355">
    <property type="entry name" value="SecD_SecF_C"/>
    <property type="match status" value="1"/>
</dbReference>
<proteinExistence type="inferred from homology"/>
<dbReference type="InterPro" id="IPR027398">
    <property type="entry name" value="SecD-TM"/>
</dbReference>
<dbReference type="HAMAP" id="MF_01463_B">
    <property type="entry name" value="SecD_B"/>
    <property type="match status" value="1"/>
</dbReference>
<dbReference type="GO" id="GO:0005886">
    <property type="term" value="C:plasma membrane"/>
    <property type="evidence" value="ECO:0007669"/>
    <property type="project" value="UniProtKB-SubCell"/>
</dbReference>
<sequence>MLNKFPLWKNILVLAVIALAALYAVPNLFPDDPAIQISHENNAITELDLGMATDALRAADVDYFGEEVTDIGALIRFADLEQQLRAKTVIEETLPDGYIIALNLAATTPPWLQGLGATKMNLGLDLQGGVHFLMEVDMETALRRRMENILSTIRQELRSERIRSRSLELVGESELELRFTDEDSRSQARSLIRDGYSDLLVQSRESGDEYLLQLTMLPESIQQMEVDTIRANQTTIRNRVDSLGVSEPIVQQQGPNRIVVELPGVQDTAQAKRILQRIATLQFHLEANAGASSTSYEIYDYQGQSIRVDNDVILQGDRISNVRSALDQYGQPQVVINLDAQGGQQFNRITRENIGRPMDILLIETRTRTVLEEDADGNTVEVQETYEERRLISHAVIRAALGREFVITGLSGQEANDLSLLIRSGALAAPMYFIEERTVGPSLGAENIAQGAGAVLLGYLLVMSFMLYYYRLFGLAANLALMMNIVLLVAIMSIIGATLTLPGIFGIVLTIGMAVDANVLIFTRIREEMTAGLSPQNAISSGFDRAFSTIVDANLTTFLVAMVLFTVGTGPVKGFAVTLMVGIMTSMFSAIMITRFIVNTIYGGRAVKKLSIGPFIKAA</sequence>
<evidence type="ECO:0000256" key="7">
    <source>
        <dbReference type="ARBA" id="ARBA00023010"/>
    </source>
</evidence>
<feature type="transmembrane region" description="Helical" evidence="9">
    <location>
        <begin position="574"/>
        <end position="598"/>
    </location>
</feature>
<dbReference type="InterPro" id="IPR022813">
    <property type="entry name" value="SecD/SecF_arch_bac"/>
</dbReference>
<evidence type="ECO:0000313" key="14">
    <source>
        <dbReference type="EMBL" id="OFE12339.1"/>
    </source>
</evidence>
<gene>
    <name evidence="9" type="primary">secD</name>
    <name evidence="14" type="ORF">PHACT_03635</name>
</gene>
<dbReference type="PANTHER" id="PTHR30081:SF1">
    <property type="entry name" value="PROTEIN TRANSLOCASE SUBUNIT SECD"/>
    <property type="match status" value="1"/>
</dbReference>
<feature type="domain" description="Protein export membrane protein SecD/SecF C-terminal" evidence="10">
    <location>
        <begin position="434"/>
        <end position="600"/>
    </location>
</feature>
<keyword evidence="4 9" id="KW-0812">Transmembrane</keyword>
<reference evidence="15" key="1">
    <citation type="submission" date="2016-07" db="EMBL/GenBank/DDBJ databases">
        <authorList>
            <person name="Florea S."/>
            <person name="Webb J.S."/>
            <person name="Jaromczyk J."/>
            <person name="Schardl C.L."/>
        </authorList>
    </citation>
    <scope>NUCLEOTIDE SEQUENCE [LARGE SCALE GENOMIC DNA]</scope>
    <source>
        <strain evidence="15">KCTC 42131</strain>
    </source>
</reference>
<dbReference type="GO" id="GO:0015450">
    <property type="term" value="F:protein-transporting ATPase activity"/>
    <property type="evidence" value="ECO:0007669"/>
    <property type="project" value="InterPro"/>
</dbReference>
<dbReference type="Gene3D" id="3.30.70.3400">
    <property type="match status" value="2"/>
</dbReference>
<dbReference type="InterPro" id="IPR054384">
    <property type="entry name" value="SecDF_P1_head"/>
</dbReference>
<dbReference type="Pfam" id="PF07549">
    <property type="entry name" value="Sec_GG"/>
    <property type="match status" value="1"/>
</dbReference>
<name>A0A1E8CIX3_9GAMM</name>
<comment type="caution">
    <text evidence="9">Lacks conserved residue(s) required for the propagation of feature annotation.</text>
</comment>
<keyword evidence="6 9" id="KW-1133">Transmembrane helix</keyword>
<evidence type="ECO:0000256" key="3">
    <source>
        <dbReference type="ARBA" id="ARBA00022475"/>
    </source>
</evidence>
<dbReference type="InterPro" id="IPR048634">
    <property type="entry name" value="SecD_SecF_C"/>
</dbReference>
<dbReference type="InterPro" id="IPR048631">
    <property type="entry name" value="SecD_1st"/>
</dbReference>
<protein>
    <recommendedName>
        <fullName evidence="9">Protein translocase subunit SecD</fullName>
    </recommendedName>
</protein>
<dbReference type="Pfam" id="PF13721">
    <property type="entry name" value="SecD-TM1"/>
    <property type="match status" value="1"/>
</dbReference>
<dbReference type="STRING" id="1524254.PHACT_03635"/>
<dbReference type="NCBIfam" id="TIGR01129">
    <property type="entry name" value="secD"/>
    <property type="match status" value="1"/>
</dbReference>
<evidence type="ECO:0000256" key="9">
    <source>
        <dbReference type="HAMAP-Rule" id="MF_01463"/>
    </source>
</evidence>
<evidence type="ECO:0000256" key="1">
    <source>
        <dbReference type="ARBA" id="ARBA00004651"/>
    </source>
</evidence>
<evidence type="ECO:0000313" key="15">
    <source>
        <dbReference type="Proteomes" id="UP000175669"/>
    </source>
</evidence>
<keyword evidence="7 9" id="KW-0811">Translocation</keyword>
<feature type="domain" description="Protein translocase subunit SecDF P1" evidence="12">
    <location>
        <begin position="231"/>
        <end position="286"/>
    </location>
</feature>
<dbReference type="GO" id="GO:0043952">
    <property type="term" value="P:protein transport by the Sec complex"/>
    <property type="evidence" value="ECO:0007669"/>
    <property type="project" value="UniProtKB-UniRule"/>
</dbReference>
<dbReference type="Pfam" id="PF21760">
    <property type="entry name" value="SecD_1st"/>
    <property type="match status" value="1"/>
</dbReference>
<feature type="domain" description="SecD export protein N-terminal TM" evidence="11">
    <location>
        <begin position="2"/>
        <end position="102"/>
    </location>
</feature>
<feature type="transmembrane region" description="Helical" evidence="9">
    <location>
        <begin position="477"/>
        <end position="497"/>
    </location>
</feature>
<comment type="subcellular location">
    <subcellularLocation>
        <location evidence="1 9">Cell membrane</location>
        <topology evidence="1 9">Multi-pass membrane protein</topology>
    </subcellularLocation>
</comment>
<dbReference type="Proteomes" id="UP000175669">
    <property type="component" value="Unassembled WGS sequence"/>
</dbReference>
<feature type="domain" description="SecDF P1 head subdomain" evidence="13">
    <location>
        <begin position="300"/>
        <end position="429"/>
    </location>
</feature>
<dbReference type="InterPro" id="IPR055344">
    <property type="entry name" value="SecD_SecF_C_bact"/>
</dbReference>
<comment type="subunit">
    <text evidence="9">Forms a complex with SecF. Part of the essential Sec protein translocation apparatus which comprises SecA, SecYEG and auxiliary proteins SecDF-YajC and YidC.</text>
</comment>
<dbReference type="SUPFAM" id="SSF82866">
    <property type="entry name" value="Multidrug efflux transporter AcrB transmembrane domain"/>
    <property type="match status" value="1"/>
</dbReference>
<feature type="transmembrane region" description="Helical" evidence="9">
    <location>
        <begin position="546"/>
        <end position="568"/>
    </location>
</feature>
<evidence type="ECO:0000259" key="12">
    <source>
        <dbReference type="Pfam" id="PF21760"/>
    </source>
</evidence>
<dbReference type="PANTHER" id="PTHR30081">
    <property type="entry name" value="PROTEIN-EXPORT MEMBRANE PROTEIN SEC"/>
    <property type="match status" value="1"/>
</dbReference>
<comment type="function">
    <text evidence="9">Part of the Sec protein translocase complex. Interacts with the SecYEG preprotein conducting channel. SecDF uses the proton motive force (PMF) to complete protein translocation after the ATP-dependent function of SecA.</text>
</comment>
<keyword evidence="5 9" id="KW-0653">Protein transport</keyword>
<comment type="caution">
    <text evidence="14">The sequence shown here is derived from an EMBL/GenBank/DDBJ whole genome shotgun (WGS) entry which is preliminary data.</text>
</comment>
<dbReference type="Pfam" id="PF22599">
    <property type="entry name" value="SecDF_P1_head"/>
    <property type="match status" value="1"/>
</dbReference>
<dbReference type="Gene3D" id="1.20.1640.10">
    <property type="entry name" value="Multidrug efflux transporter AcrB transmembrane domain"/>
    <property type="match status" value="1"/>
</dbReference>
<feature type="transmembrane region" description="Helical" evidence="9">
    <location>
        <begin position="451"/>
        <end position="470"/>
    </location>
</feature>
<evidence type="ECO:0000259" key="11">
    <source>
        <dbReference type="Pfam" id="PF13721"/>
    </source>
</evidence>
<dbReference type="OrthoDB" id="9805019at2"/>
<evidence type="ECO:0000256" key="8">
    <source>
        <dbReference type="ARBA" id="ARBA00023136"/>
    </source>
</evidence>
<comment type="similarity">
    <text evidence="9">Belongs to the SecD/SecF family. SecD subfamily.</text>
</comment>
<feature type="transmembrane region" description="Helical" evidence="9">
    <location>
        <begin position="503"/>
        <end position="525"/>
    </location>
</feature>
<dbReference type="EMBL" id="MASR01000001">
    <property type="protein sequence ID" value="OFE12339.1"/>
    <property type="molecule type" value="Genomic_DNA"/>
</dbReference>